<dbReference type="PROSITE" id="PS50092">
    <property type="entry name" value="TSP1"/>
    <property type="match status" value="1"/>
</dbReference>
<dbReference type="InterPro" id="IPR000884">
    <property type="entry name" value="TSP1_rpt"/>
</dbReference>
<keyword evidence="1" id="KW-1015">Disulfide bond</keyword>
<feature type="transmembrane region" description="Helical" evidence="4">
    <location>
        <begin position="228"/>
        <end position="250"/>
    </location>
</feature>
<evidence type="ECO:0000256" key="4">
    <source>
        <dbReference type="SAM" id="Phobius"/>
    </source>
</evidence>
<feature type="compositionally biased region" description="Polar residues" evidence="3">
    <location>
        <begin position="424"/>
        <end position="436"/>
    </location>
</feature>
<reference evidence="6" key="1">
    <citation type="journal article" date="2023" name="Mol. Biol. Evol.">
        <title>Third-Generation Sequencing Reveals the Adaptive Role of the Epigenome in Three Deep-Sea Polychaetes.</title>
        <authorList>
            <person name="Perez M."/>
            <person name="Aroh O."/>
            <person name="Sun Y."/>
            <person name="Lan Y."/>
            <person name="Juniper S.K."/>
            <person name="Young C.R."/>
            <person name="Angers B."/>
            <person name="Qian P.Y."/>
        </authorList>
    </citation>
    <scope>NUCLEOTIDE SEQUENCE</scope>
    <source>
        <strain evidence="6">R07B-5</strain>
    </source>
</reference>
<keyword evidence="4" id="KW-0472">Membrane</keyword>
<dbReference type="FunFam" id="2.20.100.10:FF:000002">
    <property type="entry name" value="Unc-5 netrin receptor C"/>
    <property type="match status" value="1"/>
</dbReference>
<feature type="compositionally biased region" description="Basic and acidic residues" evidence="3">
    <location>
        <begin position="527"/>
        <end position="547"/>
    </location>
</feature>
<name>A0AAD9KL93_RIDPI</name>
<evidence type="ECO:0000256" key="3">
    <source>
        <dbReference type="SAM" id="MobiDB-lite"/>
    </source>
</evidence>
<dbReference type="Pfam" id="PF00090">
    <property type="entry name" value="TSP_1"/>
    <property type="match status" value="1"/>
</dbReference>
<dbReference type="Pfam" id="PF00431">
    <property type="entry name" value="CUB"/>
    <property type="match status" value="1"/>
</dbReference>
<evidence type="ECO:0000313" key="7">
    <source>
        <dbReference type="Proteomes" id="UP001209878"/>
    </source>
</evidence>
<feature type="region of interest" description="Disordered" evidence="3">
    <location>
        <begin position="354"/>
        <end position="626"/>
    </location>
</feature>
<dbReference type="AlphaFoldDB" id="A0AAD9KL93"/>
<feature type="compositionally biased region" description="Basic residues" evidence="3">
    <location>
        <begin position="372"/>
        <end position="384"/>
    </location>
</feature>
<keyword evidence="4" id="KW-1133">Transmembrane helix</keyword>
<feature type="domain" description="CUB" evidence="5">
    <location>
        <begin position="90"/>
        <end position="204"/>
    </location>
</feature>
<dbReference type="Proteomes" id="UP001209878">
    <property type="component" value="Unassembled WGS sequence"/>
</dbReference>
<evidence type="ECO:0000256" key="1">
    <source>
        <dbReference type="ARBA" id="ARBA00023157"/>
    </source>
</evidence>
<dbReference type="PANTHER" id="PTHR16311">
    <property type="entry name" value="THROMBOSPONDIN TYPE I DOMAIN-CONTAINING 1"/>
    <property type="match status" value="1"/>
</dbReference>
<dbReference type="GO" id="GO:0071944">
    <property type="term" value="C:cell periphery"/>
    <property type="evidence" value="ECO:0007669"/>
    <property type="project" value="TreeGrafter"/>
</dbReference>
<protein>
    <recommendedName>
        <fullName evidence="5">CUB domain-containing protein</fullName>
    </recommendedName>
</protein>
<feature type="compositionally biased region" description="Basic and acidic residues" evidence="3">
    <location>
        <begin position="385"/>
        <end position="403"/>
    </location>
</feature>
<dbReference type="InterPro" id="IPR038877">
    <property type="entry name" value="THSD1"/>
</dbReference>
<feature type="compositionally biased region" description="Polar residues" evidence="3">
    <location>
        <begin position="565"/>
        <end position="576"/>
    </location>
</feature>
<dbReference type="SUPFAM" id="SSF49854">
    <property type="entry name" value="Spermadhesin, CUB domain"/>
    <property type="match status" value="1"/>
</dbReference>
<feature type="region of interest" description="Disordered" evidence="3">
    <location>
        <begin position="680"/>
        <end position="704"/>
    </location>
</feature>
<dbReference type="InterPro" id="IPR000859">
    <property type="entry name" value="CUB_dom"/>
</dbReference>
<dbReference type="SMART" id="SM00209">
    <property type="entry name" value="TSP1"/>
    <property type="match status" value="1"/>
</dbReference>
<dbReference type="InterPro" id="IPR035914">
    <property type="entry name" value="Sperma_CUB_dom_sf"/>
</dbReference>
<comment type="caution">
    <text evidence="6">The sequence shown here is derived from an EMBL/GenBank/DDBJ whole genome shotgun (WGS) entry which is preliminary data.</text>
</comment>
<evidence type="ECO:0000313" key="6">
    <source>
        <dbReference type="EMBL" id="KAK2173674.1"/>
    </source>
</evidence>
<feature type="compositionally biased region" description="Basic and acidic residues" evidence="3">
    <location>
        <begin position="581"/>
        <end position="590"/>
    </location>
</feature>
<dbReference type="Gene3D" id="2.20.100.10">
    <property type="entry name" value="Thrombospondin type-1 (TSP1) repeat"/>
    <property type="match status" value="1"/>
</dbReference>
<dbReference type="SUPFAM" id="SSF82895">
    <property type="entry name" value="TSP-1 type 1 repeat"/>
    <property type="match status" value="1"/>
</dbReference>
<dbReference type="InterPro" id="IPR036383">
    <property type="entry name" value="TSP1_rpt_sf"/>
</dbReference>
<accession>A0AAD9KL93</accession>
<evidence type="ECO:0000259" key="5">
    <source>
        <dbReference type="PROSITE" id="PS01180"/>
    </source>
</evidence>
<dbReference type="PANTHER" id="PTHR16311:SF3">
    <property type="entry name" value="THROMBOSPONDIN TYPE-1 DOMAIN-CONTAINING PROTEIN 1"/>
    <property type="match status" value="1"/>
</dbReference>
<feature type="compositionally biased region" description="Basic and acidic residues" evidence="3">
    <location>
        <begin position="694"/>
        <end position="704"/>
    </location>
</feature>
<dbReference type="EMBL" id="JAODUO010000857">
    <property type="protein sequence ID" value="KAK2173674.1"/>
    <property type="molecule type" value="Genomic_DNA"/>
</dbReference>
<dbReference type="Gene3D" id="2.60.120.290">
    <property type="entry name" value="Spermadhesin, CUB domain"/>
    <property type="match status" value="1"/>
</dbReference>
<dbReference type="PROSITE" id="PS01180">
    <property type="entry name" value="CUB"/>
    <property type="match status" value="1"/>
</dbReference>
<dbReference type="CDD" id="cd00041">
    <property type="entry name" value="CUB"/>
    <property type="match status" value="1"/>
</dbReference>
<feature type="compositionally biased region" description="Basic and acidic residues" evidence="3">
    <location>
        <begin position="473"/>
        <end position="482"/>
    </location>
</feature>
<organism evidence="6 7">
    <name type="scientific">Ridgeia piscesae</name>
    <name type="common">Tubeworm</name>
    <dbReference type="NCBI Taxonomy" id="27915"/>
    <lineage>
        <taxon>Eukaryota</taxon>
        <taxon>Metazoa</taxon>
        <taxon>Spiralia</taxon>
        <taxon>Lophotrochozoa</taxon>
        <taxon>Annelida</taxon>
        <taxon>Polychaeta</taxon>
        <taxon>Sedentaria</taxon>
        <taxon>Canalipalpata</taxon>
        <taxon>Sabellida</taxon>
        <taxon>Siboglinidae</taxon>
        <taxon>Ridgeia</taxon>
    </lineage>
</organism>
<evidence type="ECO:0000256" key="2">
    <source>
        <dbReference type="PROSITE-ProRule" id="PRU00059"/>
    </source>
</evidence>
<gene>
    <name evidence="6" type="ORF">NP493_857g00091</name>
</gene>
<proteinExistence type="predicted"/>
<comment type="caution">
    <text evidence="2">Lacks conserved residue(s) required for the propagation of feature annotation.</text>
</comment>
<sequence>MVISLEIVNRVNSVVDGNWNTWSTWGVCSLTCGEGKRSRFRTCDRPKPANGGKFCVGDTVEWQNCGAPCKEVTSVSPEDKFISDDPTCQCGCDMTSISGRIASSTRMCRGSVMWVITAPENFIIKLTFKIYTLDGADRHTLVKVRDGDTRQSDLLVRDYGGGVPETVTSSQNVMLVEFVMPVERRRVDMYEVDNQGLVAVYEALASNTTIVAPPGDGLSTVWQSTVTLIGIVLCVIVIIAAVACAFHHRYTLRNRRRKKMQAHQALLSNGVGVGSPIHSIGSSSVNMSFSDPLSSPTKRSYVLPGAGRGVQPHVVGRRDAPIVSPSGSSRKYLARDVANVDGMQYPSPYTLGSVGNDYARNPNLTPLDGHKAKGHRHHRHGYKKQVRDLDDRHSHRSKHDTDSTSRGYSRSSPHHKPTDFRSPNVRSTESQGSLSPTRLDPRNKSFMSAISQRGHIPMADAEDLSPEATSVGESRRGSHRQLDMMQISNEDIPLEPLCDQPMRRKKHKGGVADTCLGVDQVTPEQRPPVEGRDSWPRKDPHPDDLLRNHPRHHLNDTKPVPMDISQPTTPDTQNANCIPLSKRDGTRPEVKPLPLRNIQKPDGQSPENQYVTDRNANTPSSLSSGLSPVLQKTKLFSDTSGSRSPSVLFQDPDLEYDDIPEIPGSYFTMDPHAYTLTWAGKQGGARTPSKHLATTREEQNTSKC</sequence>
<keyword evidence="7" id="KW-1185">Reference proteome</keyword>
<keyword evidence="4" id="KW-0812">Transmembrane</keyword>
<feature type="compositionally biased region" description="Polar residues" evidence="3">
    <location>
        <begin position="605"/>
        <end position="618"/>
    </location>
</feature>